<proteinExistence type="predicted"/>
<organism evidence="1 2">
    <name type="scientific">Ilex paraguariensis</name>
    <name type="common">yerba mate</name>
    <dbReference type="NCBI Taxonomy" id="185542"/>
    <lineage>
        <taxon>Eukaryota</taxon>
        <taxon>Viridiplantae</taxon>
        <taxon>Streptophyta</taxon>
        <taxon>Embryophyta</taxon>
        <taxon>Tracheophyta</taxon>
        <taxon>Spermatophyta</taxon>
        <taxon>Magnoliopsida</taxon>
        <taxon>eudicotyledons</taxon>
        <taxon>Gunneridae</taxon>
        <taxon>Pentapetalae</taxon>
        <taxon>asterids</taxon>
        <taxon>campanulids</taxon>
        <taxon>Aquifoliales</taxon>
        <taxon>Aquifoliaceae</taxon>
        <taxon>Ilex</taxon>
    </lineage>
</organism>
<evidence type="ECO:0000313" key="1">
    <source>
        <dbReference type="EMBL" id="CAK9158633.1"/>
    </source>
</evidence>
<sequence>MFLAQIKSRIKLLVNAFSIRWKVKRFGQCKLLLDGLHYNYKSSKYLSLKHQMGSHLTPSKSTRQFLTLQQIILCRDPCSHFTKHALFLTRGKARCNVSEKIC</sequence>
<name>A0ABC8SP19_9AQUA</name>
<keyword evidence="2" id="KW-1185">Reference proteome</keyword>
<dbReference type="Proteomes" id="UP001642360">
    <property type="component" value="Unassembled WGS sequence"/>
</dbReference>
<accession>A0ABC8SP19</accession>
<dbReference type="EMBL" id="CAUOFW020003225">
    <property type="protein sequence ID" value="CAK9158633.1"/>
    <property type="molecule type" value="Genomic_DNA"/>
</dbReference>
<reference evidence="1 2" key="1">
    <citation type="submission" date="2024-02" db="EMBL/GenBank/DDBJ databases">
        <authorList>
            <person name="Vignale AGUSTIN F."/>
            <person name="Sosa J E."/>
            <person name="Modenutti C."/>
        </authorList>
    </citation>
    <scope>NUCLEOTIDE SEQUENCE [LARGE SCALE GENOMIC DNA]</scope>
</reference>
<gene>
    <name evidence="1" type="ORF">ILEXP_LOCUS27301</name>
</gene>
<evidence type="ECO:0000313" key="2">
    <source>
        <dbReference type="Proteomes" id="UP001642360"/>
    </source>
</evidence>
<protein>
    <submittedName>
        <fullName evidence="1">Uncharacterized protein</fullName>
    </submittedName>
</protein>
<comment type="caution">
    <text evidence="1">The sequence shown here is derived from an EMBL/GenBank/DDBJ whole genome shotgun (WGS) entry which is preliminary data.</text>
</comment>
<dbReference type="AlphaFoldDB" id="A0ABC8SP19"/>